<dbReference type="RefSeq" id="WP_220104030.1">
    <property type="nucleotide sequence ID" value="NZ_JAHZSS010000010.1"/>
</dbReference>
<protein>
    <submittedName>
        <fullName evidence="2">Uncharacterized protein</fullName>
    </submittedName>
</protein>
<evidence type="ECO:0000313" key="2">
    <source>
        <dbReference type="EMBL" id="MBW8191347.1"/>
    </source>
</evidence>
<comment type="caution">
    <text evidence="2">The sequence shown here is derived from an EMBL/GenBank/DDBJ whole genome shotgun (WGS) entry which is preliminary data.</text>
</comment>
<feature type="region of interest" description="Disordered" evidence="1">
    <location>
        <begin position="98"/>
        <end position="152"/>
    </location>
</feature>
<evidence type="ECO:0000256" key="1">
    <source>
        <dbReference type="SAM" id="MobiDB-lite"/>
    </source>
</evidence>
<dbReference type="Proteomes" id="UP001166251">
    <property type="component" value="Unassembled WGS sequence"/>
</dbReference>
<accession>A0ABS7EI79</accession>
<feature type="compositionally biased region" description="Basic and acidic residues" evidence="1">
    <location>
        <begin position="142"/>
        <end position="152"/>
    </location>
</feature>
<organism evidence="2 3">
    <name type="scientific">Neiella holothuriorum</name>
    <dbReference type="NCBI Taxonomy" id="2870530"/>
    <lineage>
        <taxon>Bacteria</taxon>
        <taxon>Pseudomonadati</taxon>
        <taxon>Pseudomonadota</taxon>
        <taxon>Gammaproteobacteria</taxon>
        <taxon>Alteromonadales</taxon>
        <taxon>Echinimonadaceae</taxon>
        <taxon>Neiella</taxon>
    </lineage>
</organism>
<gene>
    <name evidence="2" type="ORF">K0504_09885</name>
</gene>
<sequence length="152" mass="15975">MIEQLSSIVTDAGASAIHLSIRPDGQGGVQVTLNTEGCPLANTDEQKKQPKAFALRQALAQPLIVCGPVGEMDVFMIEELTKYADTIVPAQQAFNTLSSNGAKASASTKQAVEKSGVEPQTSPSNANPESADVPLESTEAPSDEREHDPDSL</sequence>
<name>A0ABS7EI79_9GAMM</name>
<proteinExistence type="predicted"/>
<dbReference type="EMBL" id="JAHZSS010000010">
    <property type="protein sequence ID" value="MBW8191347.1"/>
    <property type="molecule type" value="Genomic_DNA"/>
</dbReference>
<evidence type="ECO:0000313" key="3">
    <source>
        <dbReference type="Proteomes" id="UP001166251"/>
    </source>
</evidence>
<keyword evidence="3" id="KW-1185">Reference proteome</keyword>
<feature type="compositionally biased region" description="Polar residues" evidence="1">
    <location>
        <begin position="118"/>
        <end position="128"/>
    </location>
</feature>
<reference evidence="2" key="1">
    <citation type="submission" date="2021-07" db="EMBL/GenBank/DDBJ databases">
        <title>Neiella marina sp. nov., isolated from the intestinal content of sea cucumber Apostichopus japonicus.</title>
        <authorList>
            <person name="Bai X."/>
        </authorList>
    </citation>
    <scope>NUCLEOTIDE SEQUENCE</scope>
    <source>
        <strain evidence="2">126</strain>
    </source>
</reference>
<feature type="compositionally biased region" description="Polar residues" evidence="1">
    <location>
        <begin position="98"/>
        <end position="110"/>
    </location>
</feature>